<comment type="similarity">
    <text evidence="4">Belongs to the metallo-beta-lactamase superfamily. Glyoxalase II family.</text>
</comment>
<dbReference type="InterPro" id="IPR001279">
    <property type="entry name" value="Metallo-B-lactamas"/>
</dbReference>
<comment type="caution">
    <text evidence="12">The sequence shown here is derived from an EMBL/GenBank/DDBJ whole genome shotgun (WGS) entry which is preliminary data.</text>
</comment>
<dbReference type="InterPro" id="IPR036866">
    <property type="entry name" value="RibonucZ/Hydroxyglut_hydro"/>
</dbReference>
<dbReference type="InterPro" id="IPR035680">
    <property type="entry name" value="Clx_II_MBL"/>
</dbReference>
<dbReference type="SMART" id="SM00849">
    <property type="entry name" value="Lactamase_B"/>
    <property type="match status" value="1"/>
</dbReference>
<dbReference type="CDD" id="cd07723">
    <property type="entry name" value="hydroxyacylglutathione_hydrolase_MBL-fold"/>
    <property type="match status" value="1"/>
</dbReference>
<dbReference type="EMBL" id="JAPZBR010000008">
    <property type="protein sequence ID" value="KAJ5342444.1"/>
    <property type="molecule type" value="Genomic_DNA"/>
</dbReference>
<dbReference type="Pfam" id="PF00753">
    <property type="entry name" value="Lactamase_B"/>
    <property type="match status" value="1"/>
</dbReference>
<dbReference type="InterPro" id="IPR032282">
    <property type="entry name" value="HAGH_C"/>
</dbReference>
<dbReference type="GO" id="GO:0006364">
    <property type="term" value="P:rRNA processing"/>
    <property type="evidence" value="ECO:0007669"/>
    <property type="project" value="InterPro"/>
</dbReference>
<evidence type="ECO:0000256" key="1">
    <source>
        <dbReference type="ARBA" id="ARBA00001623"/>
    </source>
</evidence>
<dbReference type="GO" id="GO:0004416">
    <property type="term" value="F:hydroxyacylglutathione hydrolase activity"/>
    <property type="evidence" value="ECO:0007669"/>
    <property type="project" value="UniProtKB-EC"/>
</dbReference>
<reference evidence="12" key="1">
    <citation type="submission" date="2022-12" db="EMBL/GenBank/DDBJ databases">
        <authorList>
            <person name="Petersen C."/>
        </authorList>
    </citation>
    <scope>NUCLEOTIDE SEQUENCE</scope>
    <source>
        <strain evidence="12">IBT 35675</strain>
    </source>
</reference>
<gene>
    <name evidence="12" type="ORF">N7541_011568</name>
</gene>
<feature type="domain" description="Metallo-beta-lactamase" evidence="11">
    <location>
        <begin position="469"/>
        <end position="633"/>
    </location>
</feature>
<keyword evidence="6" id="KW-0479">Metal-binding</keyword>
<dbReference type="GO" id="GO:0046872">
    <property type="term" value="F:metal ion binding"/>
    <property type="evidence" value="ECO:0007669"/>
    <property type="project" value="UniProtKB-KW"/>
</dbReference>
<evidence type="ECO:0000256" key="2">
    <source>
        <dbReference type="ARBA" id="ARBA00001947"/>
    </source>
</evidence>
<dbReference type="AlphaFoldDB" id="A0A9W9QSZ7"/>
<dbReference type="PANTHER" id="PTHR11935">
    <property type="entry name" value="BETA LACTAMASE DOMAIN"/>
    <property type="match status" value="1"/>
</dbReference>
<name>A0A9W9QSZ7_PENBR</name>
<feature type="compositionally biased region" description="Polar residues" evidence="10">
    <location>
        <begin position="351"/>
        <end position="371"/>
    </location>
</feature>
<evidence type="ECO:0000259" key="11">
    <source>
        <dbReference type="SMART" id="SM00849"/>
    </source>
</evidence>
<keyword evidence="13" id="KW-1185">Reference proteome</keyword>
<dbReference type="Pfam" id="PF04031">
    <property type="entry name" value="Las1"/>
    <property type="match status" value="1"/>
</dbReference>
<comment type="cofactor">
    <cofactor evidence="2">
        <name>Zn(2+)</name>
        <dbReference type="ChEBI" id="CHEBI:29105"/>
    </cofactor>
</comment>
<evidence type="ECO:0000256" key="5">
    <source>
        <dbReference type="ARBA" id="ARBA00011917"/>
    </source>
</evidence>
<evidence type="ECO:0000256" key="3">
    <source>
        <dbReference type="ARBA" id="ARBA00004963"/>
    </source>
</evidence>
<sequence>MAKVIFTAWKTKAQLVEVRNEFYPPPSYAGPDLRSHGCAVVEAWKLRGNVPHHVEATALLTDAILHDDAQRNSIFSIRATYSAAFCRFVTGLVDTKIHGVRRTMFQRATDLGLPASFVELRHEATHREPPSLVVLRKAAQRSLEWLWDNFWADICDEPGATPALTHDDGVSVRAALCDALQPLAGGSAEPVSKKRKYDRSISVAMQLVSICNSSGAGIRLLPGVLLEQGLLVPAGRTLGDSLNETLKELSTVLLKVAESHPSFLRHLTEDMVNDLAFNTNDASNNPHSEALYLWLAHILTSPAWEFHRQSCPHSYVLQACNESPHHWTTLLSDQVKKQAGKTSAVPIARSGTKTRVSKPQTRPQSQGPTSQLSEKLLAHGWGLLEQWDSRPLGVVATVKLTGKRFLRMTLVIGDIGNQQRTAVFIAPRIVFGVMNFLRTQVFATSSRLLRSQARAMHIQSIPMWTGKGNNYAYLVTDEPTKQSVIIDPANPPSEVAPVLKSQIDAGKIDLTAIVNTHHHWDHAGGNGDILKEFKGLQVIGGKDCASVTRTPADGETFKIGDRISVKALYTPCHTQDSICFYMQDGDQRVVFTGDTLFIGGCGRFFEGNAQEMHKALNETLAALPDDTKVYPGHEYTKANVKFCIAVSQTEPIKKLQAFAEQNQETQGKFTIGDEKLHNVFMRVNDPEIHKITGKTDPVEVMAALREMKNSM</sequence>
<protein>
    <recommendedName>
        <fullName evidence="5">hydroxyacylglutathione hydrolase</fullName>
        <ecNumber evidence="5">3.1.2.6</ecNumber>
    </recommendedName>
    <alternativeName>
        <fullName evidence="9">Glyoxalase II</fullName>
    </alternativeName>
</protein>
<evidence type="ECO:0000313" key="13">
    <source>
        <dbReference type="Proteomes" id="UP001148299"/>
    </source>
</evidence>
<organism evidence="12 13">
    <name type="scientific">Penicillium brevicompactum</name>
    <dbReference type="NCBI Taxonomy" id="5074"/>
    <lineage>
        <taxon>Eukaryota</taxon>
        <taxon>Fungi</taxon>
        <taxon>Dikarya</taxon>
        <taxon>Ascomycota</taxon>
        <taxon>Pezizomycotina</taxon>
        <taxon>Eurotiomycetes</taxon>
        <taxon>Eurotiomycetidae</taxon>
        <taxon>Eurotiales</taxon>
        <taxon>Aspergillaceae</taxon>
        <taxon>Penicillium</taxon>
    </lineage>
</organism>
<accession>A0A9W9QSZ7</accession>
<dbReference type="EC" id="3.1.2.6" evidence="5"/>
<evidence type="ECO:0000256" key="8">
    <source>
        <dbReference type="ARBA" id="ARBA00022833"/>
    </source>
</evidence>
<dbReference type="Proteomes" id="UP001148299">
    <property type="component" value="Unassembled WGS sequence"/>
</dbReference>
<evidence type="ECO:0000313" key="12">
    <source>
        <dbReference type="EMBL" id="KAJ5342444.1"/>
    </source>
</evidence>
<reference evidence="12" key="2">
    <citation type="journal article" date="2023" name="IMA Fungus">
        <title>Comparative genomic study of the Penicillium genus elucidates a diverse pangenome and 15 lateral gene transfer events.</title>
        <authorList>
            <person name="Petersen C."/>
            <person name="Sorensen T."/>
            <person name="Nielsen M.R."/>
            <person name="Sondergaard T.E."/>
            <person name="Sorensen J.L."/>
            <person name="Fitzpatrick D.A."/>
            <person name="Frisvad J.C."/>
            <person name="Nielsen K.L."/>
        </authorList>
    </citation>
    <scope>NUCLEOTIDE SEQUENCE</scope>
    <source>
        <strain evidence="12">IBT 35675</strain>
    </source>
</reference>
<evidence type="ECO:0000256" key="9">
    <source>
        <dbReference type="ARBA" id="ARBA00031044"/>
    </source>
</evidence>
<dbReference type="PANTHER" id="PTHR11935:SF94">
    <property type="entry name" value="TENZING NORGAY, ISOFORM C"/>
    <property type="match status" value="1"/>
</dbReference>
<feature type="region of interest" description="Disordered" evidence="10">
    <location>
        <begin position="341"/>
        <end position="371"/>
    </location>
</feature>
<comment type="pathway">
    <text evidence="3">Secondary metabolite metabolism; methylglyoxal degradation; (R)-lactate from methylglyoxal: step 2/2.</text>
</comment>
<dbReference type="GO" id="GO:0004519">
    <property type="term" value="F:endonuclease activity"/>
    <property type="evidence" value="ECO:0007669"/>
    <property type="project" value="InterPro"/>
</dbReference>
<evidence type="ECO:0000256" key="10">
    <source>
        <dbReference type="SAM" id="MobiDB-lite"/>
    </source>
</evidence>
<dbReference type="SUPFAM" id="SSF56281">
    <property type="entry name" value="Metallo-hydrolase/oxidoreductase"/>
    <property type="match status" value="1"/>
</dbReference>
<proteinExistence type="inferred from homology"/>
<keyword evidence="7 12" id="KW-0378">Hydrolase</keyword>
<evidence type="ECO:0000256" key="7">
    <source>
        <dbReference type="ARBA" id="ARBA00022801"/>
    </source>
</evidence>
<keyword evidence="8" id="KW-0862">Zinc</keyword>
<dbReference type="Pfam" id="PF16123">
    <property type="entry name" value="HAGH_C"/>
    <property type="match status" value="1"/>
</dbReference>
<evidence type="ECO:0000256" key="4">
    <source>
        <dbReference type="ARBA" id="ARBA00006759"/>
    </source>
</evidence>
<dbReference type="InterPro" id="IPR007174">
    <property type="entry name" value="Las1"/>
</dbReference>
<evidence type="ECO:0000256" key="6">
    <source>
        <dbReference type="ARBA" id="ARBA00022723"/>
    </source>
</evidence>
<dbReference type="GO" id="GO:0090730">
    <property type="term" value="C:Las1 complex"/>
    <property type="evidence" value="ECO:0007669"/>
    <property type="project" value="InterPro"/>
</dbReference>
<comment type="catalytic activity">
    <reaction evidence="1">
        <text>an S-(2-hydroxyacyl)glutathione + H2O = a 2-hydroxy carboxylate + glutathione + H(+)</text>
        <dbReference type="Rhea" id="RHEA:21864"/>
        <dbReference type="ChEBI" id="CHEBI:15377"/>
        <dbReference type="ChEBI" id="CHEBI:15378"/>
        <dbReference type="ChEBI" id="CHEBI:57925"/>
        <dbReference type="ChEBI" id="CHEBI:58896"/>
        <dbReference type="ChEBI" id="CHEBI:71261"/>
        <dbReference type="EC" id="3.1.2.6"/>
    </reaction>
</comment>
<dbReference type="Gene3D" id="3.60.15.10">
    <property type="entry name" value="Ribonuclease Z/Hydroxyacylglutathione hydrolase-like"/>
    <property type="match status" value="1"/>
</dbReference>